<proteinExistence type="predicted"/>
<reference evidence="1" key="1">
    <citation type="submission" date="2019-03" db="EMBL/GenBank/DDBJ databases">
        <title>Single cell metagenomics reveals metabolic interactions within the superorganism composed of flagellate Streblomastix strix and complex community of Bacteroidetes bacteria on its surface.</title>
        <authorList>
            <person name="Treitli S.C."/>
            <person name="Kolisko M."/>
            <person name="Husnik F."/>
            <person name="Keeling P."/>
            <person name="Hampl V."/>
        </authorList>
    </citation>
    <scope>NUCLEOTIDE SEQUENCE</scope>
    <source>
        <strain evidence="1">STM</strain>
    </source>
</reference>
<comment type="caution">
    <text evidence="1">The sequence shown here is derived from an EMBL/GenBank/DDBJ whole genome shotgun (WGS) entry which is preliminary data.</text>
</comment>
<dbReference type="AlphaFoldDB" id="A0A5J4RVY3"/>
<gene>
    <name evidence="1" type="ORF">EZS27_014513</name>
</gene>
<organism evidence="1">
    <name type="scientific">termite gut metagenome</name>
    <dbReference type="NCBI Taxonomy" id="433724"/>
    <lineage>
        <taxon>unclassified sequences</taxon>
        <taxon>metagenomes</taxon>
        <taxon>organismal metagenomes</taxon>
    </lineage>
</organism>
<evidence type="ECO:0000313" key="1">
    <source>
        <dbReference type="EMBL" id="KAA6337395.1"/>
    </source>
</evidence>
<accession>A0A5J4RVY3</accession>
<name>A0A5J4RVY3_9ZZZZ</name>
<protein>
    <submittedName>
        <fullName evidence="1">Uncharacterized protein</fullName>
    </submittedName>
</protein>
<dbReference type="EMBL" id="SNRY01000703">
    <property type="protein sequence ID" value="KAA6337395.1"/>
    <property type="molecule type" value="Genomic_DNA"/>
</dbReference>
<sequence length="201" mass="24386">MELEEFNKDIIRLNDWDKQRLFVHKFLFHGLPFVFKDKEAGYFEFRNRIANKFGIGFHEVFIVGSAKLGFSYRKETLFDYDSDIDVVIVNEKLFEKYYLKITDYQYQLDRNYQTIREEEKRIYNTFLTYLVKGWMRPDRLPTSFQVSLLKNEWFDFFKSISYGKSEVGDYKVAAGLFKNYNYLEKYHIKGIEDKYNALKNK</sequence>